<dbReference type="Proteomes" id="UP000053841">
    <property type="component" value="Unassembled WGS sequence"/>
</dbReference>
<feature type="transmembrane region" description="Helical" evidence="2">
    <location>
        <begin position="85"/>
        <end position="107"/>
    </location>
</feature>
<sequence>MIAQPPSTSAFARRVVNPLGFTKVYNFWLYIIFGGALTDFVLARFSYLNFSHNFCPADGPSESGNSAAPGECYYYLNFTQYKVGILLHLGGILPASLIAVAQFTPFIRHRWIIVHRIGGYAALLLFLVSLAGAFMIMRHAFGGGLEVQSALGVLGLSTLACFIISYINVKLTAKQGYYVVWTCARIAATITPDIDLANSYPACAAYVDGTDPDAVSAVAATFGVGDAANMGAAFNAEFGMALWLSLELHAIGVEVYLHLTPREAQRLRQVSYQKQLESGMRNPGSAGLTADRLGDAHRWSPDVPEEQHSTSSAEVVTMVSDSVLDRK</sequence>
<dbReference type="KEGG" id="bze:COCCADRAFT_41358"/>
<keyword evidence="2" id="KW-0472">Membrane</keyword>
<name>W6YA75_COCC2</name>
<evidence type="ECO:0008006" key="5">
    <source>
        <dbReference type="Google" id="ProtNLM"/>
    </source>
</evidence>
<organism evidence="3 4">
    <name type="scientific">Cochliobolus carbonum (strain 26-R-13)</name>
    <name type="common">Maize leaf spot fungus</name>
    <name type="synonym">Bipolaris zeicola</name>
    <dbReference type="NCBI Taxonomy" id="930089"/>
    <lineage>
        <taxon>Eukaryota</taxon>
        <taxon>Fungi</taxon>
        <taxon>Dikarya</taxon>
        <taxon>Ascomycota</taxon>
        <taxon>Pezizomycotina</taxon>
        <taxon>Dothideomycetes</taxon>
        <taxon>Pleosporomycetidae</taxon>
        <taxon>Pleosporales</taxon>
        <taxon>Pleosporineae</taxon>
        <taxon>Pleosporaceae</taxon>
        <taxon>Bipolaris</taxon>
    </lineage>
</organism>
<feature type="compositionally biased region" description="Basic and acidic residues" evidence="1">
    <location>
        <begin position="292"/>
        <end position="308"/>
    </location>
</feature>
<dbReference type="RefSeq" id="XP_007717635.1">
    <property type="nucleotide sequence ID" value="XM_007719445.1"/>
</dbReference>
<dbReference type="GeneID" id="19149455"/>
<feature type="region of interest" description="Disordered" evidence="1">
    <location>
        <begin position="275"/>
        <end position="327"/>
    </location>
</feature>
<dbReference type="OrthoDB" id="193478at2759"/>
<feature type="transmembrane region" description="Helical" evidence="2">
    <location>
        <begin position="119"/>
        <end position="141"/>
    </location>
</feature>
<evidence type="ECO:0000256" key="1">
    <source>
        <dbReference type="SAM" id="MobiDB-lite"/>
    </source>
</evidence>
<dbReference type="eggNOG" id="ENOG502RYBX">
    <property type="taxonomic scope" value="Eukaryota"/>
</dbReference>
<proteinExistence type="predicted"/>
<evidence type="ECO:0000256" key="2">
    <source>
        <dbReference type="SAM" id="Phobius"/>
    </source>
</evidence>
<dbReference type="AlphaFoldDB" id="W6YA75"/>
<keyword evidence="2" id="KW-1133">Transmembrane helix</keyword>
<feature type="transmembrane region" description="Helical" evidence="2">
    <location>
        <begin position="27"/>
        <end position="47"/>
    </location>
</feature>
<protein>
    <recommendedName>
        <fullName evidence="5">DUF2306 domain-containing protein</fullName>
    </recommendedName>
</protein>
<evidence type="ECO:0000313" key="4">
    <source>
        <dbReference type="Proteomes" id="UP000053841"/>
    </source>
</evidence>
<dbReference type="HOGENOM" id="CLU_054818_0_0_1"/>
<dbReference type="EMBL" id="KI964847">
    <property type="protein sequence ID" value="EUC28061.1"/>
    <property type="molecule type" value="Genomic_DNA"/>
</dbReference>
<accession>W6YA75</accession>
<keyword evidence="2" id="KW-0812">Transmembrane</keyword>
<evidence type="ECO:0000313" key="3">
    <source>
        <dbReference type="EMBL" id="EUC28061.1"/>
    </source>
</evidence>
<keyword evidence="4" id="KW-1185">Reference proteome</keyword>
<feature type="transmembrane region" description="Helical" evidence="2">
    <location>
        <begin position="147"/>
        <end position="167"/>
    </location>
</feature>
<reference evidence="3 4" key="1">
    <citation type="journal article" date="2013" name="PLoS Genet.">
        <title>Comparative genome structure, secondary metabolite, and effector coding capacity across Cochliobolus pathogens.</title>
        <authorList>
            <person name="Condon B.J."/>
            <person name="Leng Y."/>
            <person name="Wu D."/>
            <person name="Bushley K.E."/>
            <person name="Ohm R.A."/>
            <person name="Otillar R."/>
            <person name="Martin J."/>
            <person name="Schackwitz W."/>
            <person name="Grimwood J."/>
            <person name="MohdZainudin N."/>
            <person name="Xue C."/>
            <person name="Wang R."/>
            <person name="Manning V.A."/>
            <person name="Dhillon B."/>
            <person name="Tu Z.J."/>
            <person name="Steffenson B.J."/>
            <person name="Salamov A."/>
            <person name="Sun H."/>
            <person name="Lowry S."/>
            <person name="LaButti K."/>
            <person name="Han J."/>
            <person name="Copeland A."/>
            <person name="Lindquist E."/>
            <person name="Barry K."/>
            <person name="Schmutz J."/>
            <person name="Baker S.E."/>
            <person name="Ciuffetti L.M."/>
            <person name="Grigoriev I.V."/>
            <person name="Zhong S."/>
            <person name="Turgeon B.G."/>
        </authorList>
    </citation>
    <scope>NUCLEOTIDE SEQUENCE [LARGE SCALE GENOMIC DNA]</scope>
    <source>
        <strain evidence="3 4">26-R-13</strain>
    </source>
</reference>
<gene>
    <name evidence="3" type="ORF">COCCADRAFT_41358</name>
</gene>
<dbReference type="STRING" id="930089.W6YA75"/>